<reference evidence="2 3" key="1">
    <citation type="submission" date="2019-11" db="EMBL/GenBank/DDBJ databases">
        <title>Draft Whole-Genome sequence of the marine photosynthetic bacterium Rhodovulum strictum DSM 11289.</title>
        <authorList>
            <person name="Kyndt J.A."/>
            <person name="Meyer T.E."/>
        </authorList>
    </citation>
    <scope>NUCLEOTIDE SEQUENCE [LARGE SCALE GENOMIC DNA]</scope>
    <source>
        <strain evidence="2 3">DSM 11289</strain>
    </source>
</reference>
<sequence length="131" mass="14841">MGKLSNIRRTMMLAQEGRCYYCDLPMWDPELGHAVPEICRAPAMRRYLRCTAEHLHPRSEGGADTPGNIVAACWYCNTRRHHRKAPPSPDVHRARVQERMAKGKWLAAQLKQISASVSPCAKLQRGVPLRP</sequence>
<proteinExistence type="predicted"/>
<dbReference type="GO" id="GO:0003676">
    <property type="term" value="F:nucleic acid binding"/>
    <property type="evidence" value="ECO:0007669"/>
    <property type="project" value="InterPro"/>
</dbReference>
<evidence type="ECO:0000259" key="1">
    <source>
        <dbReference type="Pfam" id="PF01844"/>
    </source>
</evidence>
<gene>
    <name evidence="2" type="ORF">GH815_16060</name>
</gene>
<name>A0A844B886_9RHOB</name>
<evidence type="ECO:0000313" key="3">
    <source>
        <dbReference type="Proteomes" id="UP000466730"/>
    </source>
</evidence>
<dbReference type="InterPro" id="IPR002711">
    <property type="entry name" value="HNH"/>
</dbReference>
<organism evidence="2 3">
    <name type="scientific">Rhodovulum strictum</name>
    <dbReference type="NCBI Taxonomy" id="58314"/>
    <lineage>
        <taxon>Bacteria</taxon>
        <taxon>Pseudomonadati</taxon>
        <taxon>Pseudomonadota</taxon>
        <taxon>Alphaproteobacteria</taxon>
        <taxon>Rhodobacterales</taxon>
        <taxon>Paracoccaceae</taxon>
        <taxon>Rhodovulum</taxon>
    </lineage>
</organism>
<dbReference type="EMBL" id="WJPO01000032">
    <property type="protein sequence ID" value="MRH22491.1"/>
    <property type="molecule type" value="Genomic_DNA"/>
</dbReference>
<dbReference type="Pfam" id="PF01844">
    <property type="entry name" value="HNH"/>
    <property type="match status" value="1"/>
</dbReference>
<dbReference type="OrthoDB" id="9802901at2"/>
<protein>
    <recommendedName>
        <fullName evidence="1">HNH domain-containing protein</fullName>
    </recommendedName>
</protein>
<dbReference type="RefSeq" id="WP_153749771.1">
    <property type="nucleotide sequence ID" value="NZ_BAAADI010000039.1"/>
</dbReference>
<evidence type="ECO:0000313" key="2">
    <source>
        <dbReference type="EMBL" id="MRH22491.1"/>
    </source>
</evidence>
<dbReference type="GO" id="GO:0004519">
    <property type="term" value="F:endonuclease activity"/>
    <property type="evidence" value="ECO:0007669"/>
    <property type="project" value="InterPro"/>
</dbReference>
<dbReference type="GO" id="GO:0008270">
    <property type="term" value="F:zinc ion binding"/>
    <property type="evidence" value="ECO:0007669"/>
    <property type="project" value="InterPro"/>
</dbReference>
<dbReference type="Proteomes" id="UP000466730">
    <property type="component" value="Unassembled WGS sequence"/>
</dbReference>
<feature type="domain" description="HNH" evidence="1">
    <location>
        <begin position="39"/>
        <end position="83"/>
    </location>
</feature>
<accession>A0A844B886</accession>
<comment type="caution">
    <text evidence="2">The sequence shown here is derived from an EMBL/GenBank/DDBJ whole genome shotgun (WGS) entry which is preliminary data.</text>
</comment>
<dbReference type="AlphaFoldDB" id="A0A844B886"/>
<dbReference type="Gene3D" id="1.10.30.50">
    <property type="match status" value="1"/>
</dbReference>
<keyword evidence="3" id="KW-1185">Reference proteome</keyword>